<evidence type="ECO:0000256" key="5">
    <source>
        <dbReference type="ARBA" id="ARBA00022490"/>
    </source>
</evidence>
<name>A0A4Q7YL51_9GAMM</name>
<proteinExistence type="inferred from homology"/>
<dbReference type="UniPathway" id="UPA00138"/>
<feature type="binding site" evidence="8">
    <location>
        <begin position="232"/>
        <end position="233"/>
    </location>
    <ligand>
        <name>substrate</name>
    </ligand>
</feature>
<comment type="caution">
    <text evidence="10">The sequence shown here is derived from an EMBL/GenBank/DDBJ whole genome shotgun (WGS) entry which is preliminary data.</text>
</comment>
<keyword evidence="6 8" id="KW-0324">Glycolysis</keyword>
<feature type="binding site" evidence="8">
    <location>
        <position position="211"/>
    </location>
    <ligand>
        <name>substrate</name>
    </ligand>
</feature>
<dbReference type="InterPro" id="IPR013785">
    <property type="entry name" value="Aldolase_TIM"/>
</dbReference>
<keyword evidence="4 8" id="KW-0312">Gluconeogenesis</keyword>
<comment type="subunit">
    <text evidence="8 9">Homodimer.</text>
</comment>
<dbReference type="HAMAP" id="MF_00147_B">
    <property type="entry name" value="TIM_B"/>
    <property type="match status" value="1"/>
</dbReference>
<feature type="active site" description="Electrophile" evidence="8">
    <location>
        <position position="94"/>
    </location>
</feature>
<feature type="active site" description="Proton acceptor" evidence="8">
    <location>
        <position position="166"/>
    </location>
</feature>
<dbReference type="InterPro" id="IPR035990">
    <property type="entry name" value="TIM_sf"/>
</dbReference>
<evidence type="ECO:0000256" key="9">
    <source>
        <dbReference type="RuleBase" id="RU363013"/>
    </source>
</evidence>
<feature type="binding site" evidence="8">
    <location>
        <begin position="12"/>
        <end position="14"/>
    </location>
    <ligand>
        <name>substrate</name>
    </ligand>
</feature>
<dbReference type="OrthoDB" id="9809429at2"/>
<comment type="catalytic activity">
    <reaction evidence="8 9">
        <text>D-glyceraldehyde 3-phosphate = dihydroxyacetone phosphate</text>
        <dbReference type="Rhea" id="RHEA:18585"/>
        <dbReference type="ChEBI" id="CHEBI:57642"/>
        <dbReference type="ChEBI" id="CHEBI:59776"/>
        <dbReference type="EC" id="5.3.1.1"/>
    </reaction>
</comment>
<dbReference type="Gene3D" id="3.20.20.70">
    <property type="entry name" value="Aldolase class I"/>
    <property type="match status" value="1"/>
</dbReference>
<dbReference type="UniPathway" id="UPA00109">
    <property type="reaction ID" value="UER00189"/>
</dbReference>
<dbReference type="PROSITE" id="PS51440">
    <property type="entry name" value="TIM_2"/>
    <property type="match status" value="1"/>
</dbReference>
<dbReference type="SUPFAM" id="SSF51351">
    <property type="entry name" value="Triosephosphate isomerase (TIM)"/>
    <property type="match status" value="1"/>
</dbReference>
<feature type="binding site" evidence="8">
    <location>
        <position position="172"/>
    </location>
    <ligand>
        <name>substrate</name>
    </ligand>
</feature>
<gene>
    <name evidence="8" type="primary">tpiA</name>
    <name evidence="10" type="ORF">EV700_2217</name>
</gene>
<dbReference type="Pfam" id="PF00121">
    <property type="entry name" value="TIM"/>
    <property type="match status" value="1"/>
</dbReference>
<dbReference type="PROSITE" id="PS00171">
    <property type="entry name" value="TIM_1"/>
    <property type="match status" value="1"/>
</dbReference>
<comment type="pathway">
    <text evidence="8 9">Carbohydrate biosynthesis; gluconeogenesis.</text>
</comment>
<comment type="pathway">
    <text evidence="1 8 9">Carbohydrate degradation; glycolysis; D-glyceraldehyde 3-phosphate from glycerone phosphate: step 1/1.</text>
</comment>
<evidence type="ECO:0000256" key="3">
    <source>
        <dbReference type="ARBA" id="ARBA00007422"/>
    </source>
</evidence>
<dbReference type="GO" id="GO:0005829">
    <property type="term" value="C:cytosol"/>
    <property type="evidence" value="ECO:0007669"/>
    <property type="project" value="TreeGrafter"/>
</dbReference>
<evidence type="ECO:0000256" key="4">
    <source>
        <dbReference type="ARBA" id="ARBA00022432"/>
    </source>
</evidence>
<dbReference type="EC" id="5.3.1.1" evidence="8 9"/>
<sequence>MSHSRQKLVIGNWKMNGGYRSAQALLQPLVTAGVSAVVAPPFVYLSESARQLAGSSVSLAAQDVAAEAGYGAFTGEVSARMLAEAGVRYVIVGHSERRQYYGETDAQVAEKSLRTVEEGMIPVICVGETLAQREAGQAFAVVSAQLMAIADCCGVDFLAGAVVAYEPVWAIGTGRTATPDDAQAMHAHLRGVIAGRNPGIAAGLRILYGGSVKADNAASLFAMPDIDGALVGGASLLANDFLAICRAAGL</sequence>
<dbReference type="RefSeq" id="WP_130413733.1">
    <property type="nucleotide sequence ID" value="NZ_SHKX01000013.1"/>
</dbReference>
<dbReference type="GO" id="GO:0006094">
    <property type="term" value="P:gluconeogenesis"/>
    <property type="evidence" value="ECO:0007669"/>
    <property type="project" value="UniProtKB-UniRule"/>
</dbReference>
<evidence type="ECO:0000256" key="1">
    <source>
        <dbReference type="ARBA" id="ARBA00004680"/>
    </source>
</evidence>
<accession>A0A4Q7YL51</accession>
<dbReference type="GO" id="GO:0004807">
    <property type="term" value="F:triose-phosphate isomerase activity"/>
    <property type="evidence" value="ECO:0007669"/>
    <property type="project" value="UniProtKB-UniRule"/>
</dbReference>
<dbReference type="AlphaFoldDB" id="A0A4Q7YL51"/>
<evidence type="ECO:0000256" key="8">
    <source>
        <dbReference type="HAMAP-Rule" id="MF_00147"/>
    </source>
</evidence>
<dbReference type="GO" id="GO:0046166">
    <property type="term" value="P:glyceraldehyde-3-phosphate biosynthetic process"/>
    <property type="evidence" value="ECO:0007669"/>
    <property type="project" value="TreeGrafter"/>
</dbReference>
<evidence type="ECO:0000256" key="7">
    <source>
        <dbReference type="ARBA" id="ARBA00023235"/>
    </source>
</evidence>
<evidence type="ECO:0000313" key="10">
    <source>
        <dbReference type="EMBL" id="RZU38287.1"/>
    </source>
</evidence>
<dbReference type="PANTHER" id="PTHR21139:SF42">
    <property type="entry name" value="TRIOSEPHOSPHATE ISOMERASE"/>
    <property type="match status" value="1"/>
</dbReference>
<dbReference type="GO" id="GO:0019563">
    <property type="term" value="P:glycerol catabolic process"/>
    <property type="evidence" value="ECO:0007669"/>
    <property type="project" value="TreeGrafter"/>
</dbReference>
<comment type="function">
    <text evidence="8">Involved in the gluconeogenesis. Catalyzes stereospecifically the conversion of dihydroxyacetone phosphate (DHAP) to D-glyceraldehyde-3-phosphate (G3P).</text>
</comment>
<keyword evidence="11" id="KW-1185">Reference proteome</keyword>
<dbReference type="Proteomes" id="UP000292423">
    <property type="component" value="Unassembled WGS sequence"/>
</dbReference>
<dbReference type="InterPro" id="IPR020861">
    <property type="entry name" value="Triosephosphate_isomerase_AS"/>
</dbReference>
<dbReference type="CDD" id="cd00311">
    <property type="entry name" value="TIM"/>
    <property type="match status" value="1"/>
</dbReference>
<organism evidence="10 11">
    <name type="scientific">Fluviicoccus keumensis</name>
    <dbReference type="NCBI Taxonomy" id="1435465"/>
    <lineage>
        <taxon>Bacteria</taxon>
        <taxon>Pseudomonadati</taxon>
        <taxon>Pseudomonadota</taxon>
        <taxon>Gammaproteobacteria</taxon>
        <taxon>Moraxellales</taxon>
        <taxon>Moraxellaceae</taxon>
        <taxon>Fluviicoccus</taxon>
    </lineage>
</organism>
<dbReference type="PANTHER" id="PTHR21139">
    <property type="entry name" value="TRIOSEPHOSPHATE ISOMERASE"/>
    <property type="match status" value="1"/>
</dbReference>
<keyword evidence="7 8" id="KW-0413">Isomerase</keyword>
<keyword evidence="5 8" id="KW-0963">Cytoplasm</keyword>
<reference evidence="10 11" key="1">
    <citation type="submission" date="2019-02" db="EMBL/GenBank/DDBJ databases">
        <title>Genomic Encyclopedia of Type Strains, Phase IV (KMG-IV): sequencing the most valuable type-strain genomes for metagenomic binning, comparative biology and taxonomic classification.</title>
        <authorList>
            <person name="Goeker M."/>
        </authorList>
    </citation>
    <scope>NUCLEOTIDE SEQUENCE [LARGE SCALE GENOMIC DNA]</scope>
    <source>
        <strain evidence="10 11">DSM 105135</strain>
    </source>
</reference>
<comment type="subcellular location">
    <subcellularLocation>
        <location evidence="8 9">Cytoplasm</location>
    </subcellularLocation>
</comment>
<dbReference type="GO" id="GO:0006096">
    <property type="term" value="P:glycolytic process"/>
    <property type="evidence" value="ECO:0007669"/>
    <property type="project" value="UniProtKB-UniRule"/>
</dbReference>
<dbReference type="FunFam" id="3.20.20.70:FF:000016">
    <property type="entry name" value="Triosephosphate isomerase"/>
    <property type="match status" value="1"/>
</dbReference>
<protein>
    <recommendedName>
        <fullName evidence="8 9">Triosephosphate isomerase</fullName>
        <shortName evidence="8">TIM</shortName>
        <shortName evidence="8">TPI</shortName>
        <ecNumber evidence="8 9">5.3.1.1</ecNumber>
    </recommendedName>
    <alternativeName>
        <fullName evidence="8">Triose-phosphate isomerase</fullName>
    </alternativeName>
</protein>
<evidence type="ECO:0000256" key="6">
    <source>
        <dbReference type="ARBA" id="ARBA00023152"/>
    </source>
</evidence>
<evidence type="ECO:0000313" key="11">
    <source>
        <dbReference type="Proteomes" id="UP000292423"/>
    </source>
</evidence>
<comment type="similarity">
    <text evidence="3 8 9">Belongs to the triosephosphate isomerase family.</text>
</comment>
<dbReference type="InterPro" id="IPR000652">
    <property type="entry name" value="Triosephosphate_isomerase"/>
</dbReference>
<dbReference type="InterPro" id="IPR022896">
    <property type="entry name" value="TrioseP_Isoase_bac/euk"/>
</dbReference>
<evidence type="ECO:0000256" key="2">
    <source>
        <dbReference type="ARBA" id="ARBA00004939"/>
    </source>
</evidence>
<dbReference type="NCBIfam" id="TIGR00419">
    <property type="entry name" value="tim"/>
    <property type="match status" value="1"/>
</dbReference>
<dbReference type="EMBL" id="SHKX01000013">
    <property type="protein sequence ID" value="RZU38287.1"/>
    <property type="molecule type" value="Genomic_DNA"/>
</dbReference>
<comment type="pathway">
    <text evidence="2">Carbohydrate metabolism; erythritol degradation.</text>
</comment>